<sequence length="146" mass="17470">MREILFKAKRICDGEWVEGYYLRDQYHIGGKDIIFYRKDSDRFTVYTDRIDIETLCQFTGLCDKNGKKIWENDIIKYHFGEIYAPIKYGCYQNCFDAQKAEHIGFYVDWTGDKCLRKDLGYWIDMVYAMPVGNIFDNPELLQEEHK</sequence>
<evidence type="ECO:0000259" key="1">
    <source>
        <dbReference type="Pfam" id="PF09643"/>
    </source>
</evidence>
<dbReference type="EMBL" id="BK015169">
    <property type="protein sequence ID" value="DAD93860.1"/>
    <property type="molecule type" value="Genomic_DNA"/>
</dbReference>
<dbReference type="Pfam" id="PF09643">
    <property type="entry name" value="YopX"/>
    <property type="match status" value="1"/>
</dbReference>
<accession>A0A8S5NHN0</accession>
<protein>
    <submittedName>
        <fullName evidence="2">YopX protein</fullName>
    </submittedName>
</protein>
<feature type="domain" description="YopX protein" evidence="1">
    <location>
        <begin position="7"/>
        <end position="142"/>
    </location>
</feature>
<dbReference type="SUPFAM" id="SSF159006">
    <property type="entry name" value="YopX-like"/>
    <property type="match status" value="1"/>
</dbReference>
<evidence type="ECO:0000313" key="2">
    <source>
        <dbReference type="EMBL" id="DAD93860.1"/>
    </source>
</evidence>
<reference evidence="2" key="1">
    <citation type="journal article" date="2021" name="Proc. Natl. Acad. Sci. U.S.A.">
        <title>A Catalog of Tens of Thousands of Viruses from Human Metagenomes Reveals Hidden Associations with Chronic Diseases.</title>
        <authorList>
            <person name="Tisza M.J."/>
            <person name="Buck C.B."/>
        </authorList>
    </citation>
    <scope>NUCLEOTIDE SEQUENCE</scope>
    <source>
        <strain evidence="2">CtmTU3</strain>
    </source>
</reference>
<dbReference type="Gene3D" id="2.30.30.290">
    <property type="entry name" value="YopX-like domains"/>
    <property type="match status" value="1"/>
</dbReference>
<name>A0A8S5NHN0_9CAUD</name>
<dbReference type="InterPro" id="IPR023385">
    <property type="entry name" value="YopX-like_C"/>
</dbReference>
<proteinExistence type="predicted"/>
<organism evidence="2">
    <name type="scientific">Siphoviridae sp. ctmTU3</name>
    <dbReference type="NCBI Taxonomy" id="2826453"/>
    <lineage>
        <taxon>Viruses</taxon>
        <taxon>Duplodnaviria</taxon>
        <taxon>Heunggongvirae</taxon>
        <taxon>Uroviricota</taxon>
        <taxon>Caudoviricetes</taxon>
    </lineage>
</organism>
<dbReference type="InterPro" id="IPR019096">
    <property type="entry name" value="YopX_protein"/>
</dbReference>